<evidence type="ECO:0000313" key="7">
    <source>
        <dbReference type="EMBL" id="OXB03121.1"/>
    </source>
</evidence>
<comment type="similarity">
    <text evidence="1 6">Belongs to the glutaminase family.</text>
</comment>
<keyword evidence="6" id="KW-0007">Acetylation</keyword>
<dbReference type="InterPro" id="IPR012338">
    <property type="entry name" value="Beta-lactam/transpept-like"/>
</dbReference>
<feature type="binding site" evidence="6">
    <location>
        <position position="130"/>
    </location>
    <ligand>
        <name>substrate</name>
    </ligand>
</feature>
<dbReference type="HAMAP" id="MF_00313">
    <property type="entry name" value="Glutaminase"/>
    <property type="match status" value="1"/>
</dbReference>
<dbReference type="Proteomes" id="UP000198336">
    <property type="component" value="Unassembled WGS sequence"/>
</dbReference>
<comment type="caution">
    <text evidence="7">The sequence shown here is derived from an EMBL/GenBank/DDBJ whole genome shotgun (WGS) entry which is preliminary data.</text>
</comment>
<dbReference type="NCBIfam" id="NF009020">
    <property type="entry name" value="PRK12356.1"/>
    <property type="match status" value="1"/>
</dbReference>
<dbReference type="InterPro" id="IPR015868">
    <property type="entry name" value="Glutaminase"/>
</dbReference>
<dbReference type="EMBL" id="MUHA01000003">
    <property type="protein sequence ID" value="OXB03121.1"/>
    <property type="molecule type" value="Genomic_DNA"/>
</dbReference>
<feature type="binding site" evidence="6">
    <location>
        <position position="205"/>
    </location>
    <ligand>
        <name>substrate</name>
    </ligand>
</feature>
<evidence type="ECO:0000256" key="6">
    <source>
        <dbReference type="HAMAP-Rule" id="MF_00313"/>
    </source>
</evidence>
<protein>
    <recommendedName>
        <fullName evidence="3 6">Glutaminase</fullName>
        <ecNumber evidence="3 6">3.5.1.2</ecNumber>
    </recommendedName>
</protein>
<dbReference type="SUPFAM" id="SSF56601">
    <property type="entry name" value="beta-lactamase/transpeptidase-like"/>
    <property type="match status" value="1"/>
</dbReference>
<dbReference type="FunFam" id="3.40.710.10:FF:000005">
    <property type="entry name" value="Glutaminase"/>
    <property type="match status" value="1"/>
</dbReference>
<dbReference type="EC" id="3.5.1.2" evidence="3 6"/>
<organism evidence="7 8">
    <name type="scientific">Flavobacterium oncorhynchi</name>
    <dbReference type="NCBI Taxonomy" id="728056"/>
    <lineage>
        <taxon>Bacteria</taxon>
        <taxon>Pseudomonadati</taxon>
        <taxon>Bacteroidota</taxon>
        <taxon>Flavobacteriia</taxon>
        <taxon>Flavobacteriales</taxon>
        <taxon>Flavobacteriaceae</taxon>
        <taxon>Flavobacterium</taxon>
    </lineage>
</organism>
<keyword evidence="8" id="KW-1185">Reference proteome</keyword>
<gene>
    <name evidence="6" type="primary">glsA</name>
    <name evidence="7" type="ORF">B0A75_01485</name>
</gene>
<evidence type="ECO:0000256" key="1">
    <source>
        <dbReference type="ARBA" id="ARBA00011076"/>
    </source>
</evidence>
<feature type="binding site" evidence="6">
    <location>
        <position position="181"/>
    </location>
    <ligand>
        <name>substrate</name>
    </ligand>
</feature>
<comment type="subunit">
    <text evidence="2 6">Homotetramer.</text>
</comment>
<name>A0A226IAV1_9FLAO</name>
<dbReference type="Gene3D" id="3.40.710.10">
    <property type="entry name" value="DD-peptidase/beta-lactamase superfamily"/>
    <property type="match status" value="1"/>
</dbReference>
<feature type="binding site" evidence="6">
    <location>
        <position position="174"/>
    </location>
    <ligand>
        <name>substrate</name>
    </ligand>
</feature>
<dbReference type="GO" id="GO:0006537">
    <property type="term" value="P:glutamate biosynthetic process"/>
    <property type="evidence" value="ECO:0007669"/>
    <property type="project" value="TreeGrafter"/>
</dbReference>
<dbReference type="Pfam" id="PF04960">
    <property type="entry name" value="Glutaminase"/>
    <property type="match status" value="1"/>
</dbReference>
<accession>A0A226IAV1</accession>
<evidence type="ECO:0000256" key="5">
    <source>
        <dbReference type="ARBA" id="ARBA00049534"/>
    </source>
</evidence>
<proteinExistence type="inferred from homology"/>
<feature type="binding site" evidence="6">
    <location>
        <position position="275"/>
    </location>
    <ligand>
        <name>substrate</name>
    </ligand>
</feature>
<dbReference type="NCBIfam" id="TIGR03814">
    <property type="entry name" value="Gln_ase"/>
    <property type="match status" value="1"/>
</dbReference>
<feature type="binding site" evidence="6">
    <location>
        <position position="79"/>
    </location>
    <ligand>
        <name>substrate</name>
    </ligand>
</feature>
<evidence type="ECO:0000256" key="3">
    <source>
        <dbReference type="ARBA" id="ARBA00012918"/>
    </source>
</evidence>
<reference evidence="7 8" key="1">
    <citation type="submission" date="2016-11" db="EMBL/GenBank/DDBJ databases">
        <title>Whole genomes of Flavobacteriaceae.</title>
        <authorList>
            <person name="Stine C."/>
            <person name="Li C."/>
            <person name="Tadesse D."/>
        </authorList>
    </citation>
    <scope>NUCLEOTIDE SEQUENCE [LARGE SCALE GENOMIC DNA]</scope>
    <source>
        <strain evidence="7 8">CCUG 59446</strain>
    </source>
</reference>
<dbReference type="GO" id="GO:0004359">
    <property type="term" value="F:glutaminase activity"/>
    <property type="evidence" value="ECO:0007669"/>
    <property type="project" value="UniProtKB-UniRule"/>
</dbReference>
<evidence type="ECO:0000256" key="2">
    <source>
        <dbReference type="ARBA" id="ARBA00011881"/>
    </source>
</evidence>
<dbReference type="PANTHER" id="PTHR12544:SF48">
    <property type="entry name" value="GLUTAMINASE 1"/>
    <property type="match status" value="1"/>
</dbReference>
<feature type="binding site" evidence="6">
    <location>
        <position position="257"/>
    </location>
    <ligand>
        <name>substrate</name>
    </ligand>
</feature>
<evidence type="ECO:0000256" key="4">
    <source>
        <dbReference type="ARBA" id="ARBA00022801"/>
    </source>
</evidence>
<comment type="catalytic activity">
    <reaction evidence="5 6">
        <text>L-glutamine + H2O = L-glutamate + NH4(+)</text>
        <dbReference type="Rhea" id="RHEA:15889"/>
        <dbReference type="ChEBI" id="CHEBI:15377"/>
        <dbReference type="ChEBI" id="CHEBI:28938"/>
        <dbReference type="ChEBI" id="CHEBI:29985"/>
        <dbReference type="ChEBI" id="CHEBI:58359"/>
        <dbReference type="EC" id="3.5.1.2"/>
    </reaction>
</comment>
<dbReference type="GO" id="GO:0006543">
    <property type="term" value="P:L-glutamine catabolic process"/>
    <property type="evidence" value="ECO:0007669"/>
    <property type="project" value="TreeGrafter"/>
</dbReference>
<sequence length="326" mass="35321">MIVFIINQGYSQTLLNKKNIENTLNEAFNKFKDLKEGKNADYIKELANVDPNIFGIALVTTDGAVYTRGDINSMVSIQSISKVFTMAKVIEQEGPQFLEDKIGVNATGLPFNSIVAVEMNKGDKINPLVNPGAIAATSLIRGNDSIAKWKEIQKIQSDFAGRQLSINRAVYISEAGDNLRNQAIAHLLLAYNRMYFDPVEATDIYTKQCALNVNVKDLATMAATLANGGVNPITKNKVVSQTTVMYTLPVMATAGLYDNSGIWLFNSGLPAKSGVGGGILAVCPGKFGIAVISPPLDNAGNSLKAQKVIQYVIEKLKANPYWIDPK</sequence>
<dbReference type="PANTHER" id="PTHR12544">
    <property type="entry name" value="GLUTAMINASE"/>
    <property type="match status" value="1"/>
</dbReference>
<dbReference type="AlphaFoldDB" id="A0A226IAV1"/>
<keyword evidence="4 6" id="KW-0378">Hydrolase</keyword>
<evidence type="ECO:0000313" key="8">
    <source>
        <dbReference type="Proteomes" id="UP000198336"/>
    </source>
</evidence>